<gene>
    <name evidence="3" type="ORF">ACFOW7_21010</name>
</gene>
<name>A0ABV8MU62_9NEIS</name>
<comment type="similarity">
    <text evidence="1">Belongs to the initiator RepB protein family.</text>
</comment>
<dbReference type="SUPFAM" id="SSF46785">
    <property type="entry name" value="Winged helix' DNA-binding domain"/>
    <property type="match status" value="2"/>
</dbReference>
<reference evidence="4" key="1">
    <citation type="journal article" date="2019" name="Int. J. Syst. Evol. Microbiol.">
        <title>The Global Catalogue of Microorganisms (GCM) 10K type strain sequencing project: providing services to taxonomists for standard genome sequencing and annotation.</title>
        <authorList>
            <consortium name="The Broad Institute Genomics Platform"/>
            <consortium name="The Broad Institute Genome Sequencing Center for Infectious Disease"/>
            <person name="Wu L."/>
            <person name="Ma J."/>
        </authorList>
    </citation>
    <scope>NUCLEOTIDE SEQUENCE [LARGE SCALE GENOMIC DNA]</scope>
    <source>
        <strain evidence="4">LMG 29894</strain>
    </source>
</reference>
<dbReference type="InterPro" id="IPR036388">
    <property type="entry name" value="WH-like_DNA-bd_sf"/>
</dbReference>
<dbReference type="InterPro" id="IPR000525">
    <property type="entry name" value="Initiator_Rep_WH1"/>
</dbReference>
<evidence type="ECO:0000259" key="2">
    <source>
        <dbReference type="Pfam" id="PF01051"/>
    </source>
</evidence>
<protein>
    <submittedName>
        <fullName evidence="3">Replication initiation protein</fullName>
    </submittedName>
</protein>
<dbReference type="RefSeq" id="WP_378168376.1">
    <property type="nucleotide sequence ID" value="NZ_JBHSBU010000002.1"/>
</dbReference>
<dbReference type="Pfam" id="PF01051">
    <property type="entry name" value="Rep3_N"/>
    <property type="match status" value="1"/>
</dbReference>
<proteinExistence type="inferred from homology"/>
<sequence>MLDLDKQSAAKLFGEATVPLNVRKHSDVIQISNSISFLQRKIYNVLLKHAYPDLATQRIHRMKMSKLKEMLEIDSYNYEYIEESVKSLMKTTVRWSIVDQSKDAFGITTLLAAVRYRGGVIEYEFAQMLVDKLYEPATYGIIDIKLQNQLTSKYSLALYENAVRFLAEGRSDVIALEDFYDLLGISRQLEFKYAKRDCINPALREINQTSDLRVEIEYHKRGKKVVGAQILVDINDGKYVGDPALLMEGLIGGGEG</sequence>
<keyword evidence="4" id="KW-1185">Reference proteome</keyword>
<dbReference type="EMBL" id="JBHSBU010000002">
    <property type="protein sequence ID" value="MFC4161822.1"/>
    <property type="molecule type" value="Genomic_DNA"/>
</dbReference>
<dbReference type="Pfam" id="PF21205">
    <property type="entry name" value="Rep3_C"/>
    <property type="match status" value="1"/>
</dbReference>
<evidence type="ECO:0000256" key="1">
    <source>
        <dbReference type="ARBA" id="ARBA00038283"/>
    </source>
</evidence>
<feature type="domain" description="Initiator Rep protein WH1" evidence="2">
    <location>
        <begin position="22"/>
        <end position="161"/>
    </location>
</feature>
<organism evidence="3 4">
    <name type="scientific">Chitinimonas lacunae</name>
    <dbReference type="NCBI Taxonomy" id="1963018"/>
    <lineage>
        <taxon>Bacteria</taxon>
        <taxon>Pseudomonadati</taxon>
        <taxon>Pseudomonadota</taxon>
        <taxon>Betaproteobacteria</taxon>
        <taxon>Neisseriales</taxon>
        <taxon>Chitinibacteraceae</taxon>
        <taxon>Chitinimonas</taxon>
    </lineage>
</organism>
<dbReference type="InterPro" id="IPR036390">
    <property type="entry name" value="WH_DNA-bd_sf"/>
</dbReference>
<dbReference type="Proteomes" id="UP001595791">
    <property type="component" value="Unassembled WGS sequence"/>
</dbReference>
<dbReference type="Gene3D" id="1.10.10.10">
    <property type="entry name" value="Winged helix-like DNA-binding domain superfamily/Winged helix DNA-binding domain"/>
    <property type="match status" value="2"/>
</dbReference>
<evidence type="ECO:0000313" key="4">
    <source>
        <dbReference type="Proteomes" id="UP001595791"/>
    </source>
</evidence>
<evidence type="ECO:0000313" key="3">
    <source>
        <dbReference type="EMBL" id="MFC4161822.1"/>
    </source>
</evidence>
<accession>A0ABV8MU62</accession>
<comment type="caution">
    <text evidence="3">The sequence shown here is derived from an EMBL/GenBank/DDBJ whole genome shotgun (WGS) entry which is preliminary data.</text>
</comment>